<proteinExistence type="inferred from homology"/>
<comment type="similarity">
    <text evidence="1">Belongs to the SEN54 family.</text>
</comment>
<feature type="region of interest" description="Disordered" evidence="3">
    <location>
        <begin position="623"/>
        <end position="671"/>
    </location>
</feature>
<feature type="region of interest" description="Disordered" evidence="3">
    <location>
        <begin position="903"/>
        <end position="1076"/>
    </location>
</feature>
<dbReference type="GO" id="GO:0000379">
    <property type="term" value="P:tRNA-type intron splice site recognition and cleavage"/>
    <property type="evidence" value="ECO:0007669"/>
    <property type="project" value="TreeGrafter"/>
</dbReference>
<feature type="region of interest" description="Disordered" evidence="3">
    <location>
        <begin position="1"/>
        <end position="24"/>
    </location>
</feature>
<feature type="region of interest" description="Disordered" evidence="3">
    <location>
        <begin position="273"/>
        <end position="371"/>
    </location>
</feature>
<keyword evidence="2" id="KW-0819">tRNA processing</keyword>
<dbReference type="KEGG" id="tpal:117646438"/>
<dbReference type="OrthoDB" id="408683at2759"/>
<evidence type="ECO:0000259" key="4">
    <source>
        <dbReference type="Pfam" id="PF12928"/>
    </source>
</evidence>
<dbReference type="RefSeq" id="XP_034243252.1">
    <property type="nucleotide sequence ID" value="XM_034387361.1"/>
</dbReference>
<feature type="compositionally biased region" description="Low complexity" evidence="3">
    <location>
        <begin position="648"/>
        <end position="671"/>
    </location>
</feature>
<feature type="compositionally biased region" description="Basic and acidic residues" evidence="3">
    <location>
        <begin position="1"/>
        <end position="19"/>
    </location>
</feature>
<feature type="compositionally biased region" description="Acidic residues" evidence="3">
    <location>
        <begin position="1040"/>
        <end position="1049"/>
    </location>
</feature>
<dbReference type="AlphaFoldDB" id="A0A6P8Z8G2"/>
<feature type="region of interest" description="Disordered" evidence="3">
    <location>
        <begin position="192"/>
        <end position="239"/>
    </location>
</feature>
<feature type="compositionally biased region" description="Polar residues" evidence="3">
    <location>
        <begin position="1056"/>
        <end position="1071"/>
    </location>
</feature>
<dbReference type="PANTHER" id="PTHR21027:SF1">
    <property type="entry name" value="TRNA-SPLICING ENDONUCLEASE SUBUNIT SEN54"/>
    <property type="match status" value="1"/>
</dbReference>
<feature type="compositionally biased region" description="Basic and acidic residues" evidence="3">
    <location>
        <begin position="335"/>
        <end position="355"/>
    </location>
</feature>
<feature type="compositionally biased region" description="Polar residues" evidence="3">
    <location>
        <begin position="629"/>
        <end position="645"/>
    </location>
</feature>
<dbReference type="InterPro" id="IPR024337">
    <property type="entry name" value="tRNA_splic_suSen54"/>
</dbReference>
<feature type="compositionally biased region" description="Polar residues" evidence="3">
    <location>
        <begin position="744"/>
        <end position="759"/>
    </location>
</feature>
<feature type="domain" description="tRNA-splicing endonuclease subunit Sen54 N-terminal" evidence="4">
    <location>
        <begin position="70"/>
        <end position="133"/>
    </location>
</feature>
<feature type="compositionally biased region" description="Polar residues" evidence="3">
    <location>
        <begin position="285"/>
        <end position="294"/>
    </location>
</feature>
<dbReference type="GO" id="GO:0000214">
    <property type="term" value="C:tRNA-intron endonuclease complex"/>
    <property type="evidence" value="ECO:0007669"/>
    <property type="project" value="TreeGrafter"/>
</dbReference>
<sequence length="1192" mass="131048">MSDDSTDKNVEEPSEELPHTSKLLSGSSLLQIHVSTGKSLPKDGVKDFSPTNSWMEKKQIQCALDERKELLDEERVDKWSCLAGAVWNHKKKLAEVTRRAGKHFQTLGFVKEGTLYLYPEEALYMLETNSLELDFGGVSVSIQQGYSLLLGPSTGCDLNEYRTYSHLMRQGYRLLRFTNQIVHTRYERAIRLDQHAPVKRNHPGQTGKDKKSRSDTPRKIETMKVENHDTSAVEPVNNLSLLNREDTPCASEESAIYGEVSRTAVMNEGEELEQLQPTNHKEDSTPSLMNNSPQKICENSKDPNVIESTNNDKHDETWDESGNQEPTADAADQSAVDKGEERQDAEISDNGEKSEQSQQPDKANSSADGLRTKAYGIAETLLSMGSALVRNRPTEENSSGDNTNTPEILAATLQSEIMKILGAQLDSGVSEEALATVASSAADTILSHVSNSGNEISAKISGHENILESDKTDYDEIQSPKENSVSEAADSRCEDSLTMETFADPSLSINSTNVGPVCTDSNDSNSDMVCLSIDADGNENGAHFQHLNDQNTDSNDSGSIMVCSSNDNAEIGKEAGSQQLKRPATSDETDQLSVCKKAKVVDEEDIEILEYVPEKKQVELVDLSDESSMDTSNDSKVNEAHSNSIEVIDVGDSSSNGSSELTSSDSNDSSVILEEKTSSNQGYSWNIERRKILEIIPNMYNLPEMTVKPPTADLLPKNVQPQRSLYHINRQRLVEDGREDGVDSSHSLSVQEDRFGNSNVPSSDTLSPNFMNQGPQVPFAAHGGMPQQFWPTQSGIPISPVEAVQAVARMVLPMLGLPPNVFPPEQMGMWVPNNAWFPHRPWGPGPGLGPRRAGPWRPRPGPPRGVGVGMGMGPRFNQHASRGNNFQRSRPRPYAHRRFARRYPHRGGAGGSSQIWQLSPHARRGGGGGGSSQNWQHSPHAQGQTLLPTDNFPMNQVIPLQSTSRPLENVSEKTAGPSSWEQVKSKKPRLRGMGKRYFNPPNNSKYKHMRTLSDKSQIEGQMSDSSSDDANSPNIKTESDSSDDNSTSEDMERNENNSSMDNTDESCSSPSEVKPLLSPRECKDFESVFKSVQVIKEADTPSLVSTTYERQFKPQFDLFLPSKPFRKGNPPVPDFHLCIMRASDAVPAPGEIRVLMEALGDSVPVMFAVVSPDAISFFQFCDVSLPSVTGSC</sequence>
<accession>A0A6P8Z8G2</accession>
<gene>
    <name evidence="6" type="primary">LOC117646438</name>
</gene>
<dbReference type="PANTHER" id="PTHR21027">
    <property type="entry name" value="TRNA-SPLICING ENDONUCLEASE SUBUNIT SEN54"/>
    <property type="match status" value="1"/>
</dbReference>
<dbReference type="InterPro" id="IPR024336">
    <property type="entry name" value="tRNA_splic_suSen54_N"/>
</dbReference>
<feature type="region of interest" description="Disordered" evidence="3">
    <location>
        <begin position="738"/>
        <end position="759"/>
    </location>
</feature>
<reference evidence="6" key="1">
    <citation type="submission" date="2025-08" db="UniProtKB">
        <authorList>
            <consortium name="RefSeq"/>
        </authorList>
    </citation>
    <scope>IDENTIFICATION</scope>
    <source>
        <tissue evidence="6">Total insect</tissue>
    </source>
</reference>
<protein>
    <submittedName>
        <fullName evidence="6">Uncharacterized protein LOC117646438</fullName>
    </submittedName>
</protein>
<organism evidence="6">
    <name type="scientific">Thrips palmi</name>
    <name type="common">Melon thrips</name>
    <dbReference type="NCBI Taxonomy" id="161013"/>
    <lineage>
        <taxon>Eukaryota</taxon>
        <taxon>Metazoa</taxon>
        <taxon>Ecdysozoa</taxon>
        <taxon>Arthropoda</taxon>
        <taxon>Hexapoda</taxon>
        <taxon>Insecta</taxon>
        <taxon>Pterygota</taxon>
        <taxon>Neoptera</taxon>
        <taxon>Paraneoptera</taxon>
        <taxon>Thysanoptera</taxon>
        <taxon>Terebrantia</taxon>
        <taxon>Thripoidea</taxon>
        <taxon>Thripidae</taxon>
        <taxon>Thrips</taxon>
    </lineage>
</organism>
<evidence type="ECO:0000313" key="6">
    <source>
        <dbReference type="RefSeq" id="XP_034243252.1"/>
    </source>
</evidence>
<dbReference type="Proteomes" id="UP000515158">
    <property type="component" value="Unplaced"/>
</dbReference>
<feature type="compositionally biased region" description="Basic residues" evidence="3">
    <location>
        <begin position="985"/>
        <end position="994"/>
    </location>
</feature>
<name>A0A6P8Z8G2_THRPL</name>
<feature type="region of interest" description="Disordered" evidence="3">
    <location>
        <begin position="542"/>
        <end position="564"/>
    </location>
</feature>
<dbReference type="InParanoid" id="A0A6P8Z8G2"/>
<dbReference type="GeneID" id="117646438"/>
<evidence type="ECO:0000256" key="3">
    <source>
        <dbReference type="SAM" id="MobiDB-lite"/>
    </source>
</evidence>
<feature type="compositionally biased region" description="Polar residues" evidence="3">
    <location>
        <begin position="356"/>
        <end position="367"/>
    </location>
</feature>
<dbReference type="CTD" id="283989"/>
<feature type="compositionally biased region" description="Basic and acidic residues" evidence="3">
    <location>
        <begin position="207"/>
        <end position="231"/>
    </location>
</feature>
<evidence type="ECO:0000256" key="1">
    <source>
        <dbReference type="ARBA" id="ARBA00005736"/>
    </source>
</evidence>
<feature type="compositionally biased region" description="Polar residues" evidence="3">
    <location>
        <begin position="932"/>
        <end position="966"/>
    </location>
</feature>
<feature type="compositionally biased region" description="Polar residues" evidence="3">
    <location>
        <begin position="547"/>
        <end position="564"/>
    </location>
</feature>
<evidence type="ECO:0000313" key="5">
    <source>
        <dbReference type="Proteomes" id="UP000515158"/>
    </source>
</evidence>
<dbReference type="Pfam" id="PF12928">
    <property type="entry name" value="tRNA_int_end_N2"/>
    <property type="match status" value="1"/>
</dbReference>
<keyword evidence="5" id="KW-1185">Reference proteome</keyword>
<evidence type="ECO:0000256" key="2">
    <source>
        <dbReference type="ARBA" id="ARBA00022694"/>
    </source>
</evidence>